<feature type="repeat" description="ANK" evidence="3">
    <location>
        <begin position="1128"/>
        <end position="1160"/>
    </location>
</feature>
<feature type="repeat" description="ANK" evidence="3">
    <location>
        <begin position="909"/>
        <end position="941"/>
    </location>
</feature>
<dbReference type="Gene3D" id="3.40.50.300">
    <property type="entry name" value="P-loop containing nucleotide triphosphate hydrolases"/>
    <property type="match status" value="1"/>
</dbReference>
<dbReference type="Pfam" id="PF20720">
    <property type="entry name" value="nSTAND3"/>
    <property type="match status" value="1"/>
</dbReference>
<feature type="domain" description="DZIP3-like HEPN" evidence="4">
    <location>
        <begin position="37"/>
        <end position="169"/>
    </location>
</feature>
<evidence type="ECO:0000259" key="5">
    <source>
        <dbReference type="Pfam" id="PF20720"/>
    </source>
</evidence>
<dbReference type="EMBL" id="UYJE01006092">
    <property type="protein sequence ID" value="VDI42961.1"/>
    <property type="molecule type" value="Genomic_DNA"/>
</dbReference>
<feature type="repeat" description="ANK" evidence="3">
    <location>
        <begin position="1161"/>
        <end position="1183"/>
    </location>
</feature>
<feature type="repeat" description="ANK" evidence="3">
    <location>
        <begin position="942"/>
        <end position="964"/>
    </location>
</feature>
<dbReference type="PRINTS" id="PR01415">
    <property type="entry name" value="ANKYRIN"/>
</dbReference>
<dbReference type="OrthoDB" id="7464126at2759"/>
<dbReference type="InterPro" id="IPR051165">
    <property type="entry name" value="Multifunctional_ANK_Repeat"/>
</dbReference>
<name>A0A8B6F1W7_MYTGA</name>
<dbReference type="PANTHER" id="PTHR24123">
    <property type="entry name" value="ANKYRIN REPEAT-CONTAINING"/>
    <property type="match status" value="1"/>
</dbReference>
<dbReference type="InterPro" id="IPR002110">
    <property type="entry name" value="Ankyrin_rpt"/>
</dbReference>
<dbReference type="Gene3D" id="1.25.40.20">
    <property type="entry name" value="Ankyrin repeat-containing domain"/>
    <property type="match status" value="9"/>
</dbReference>
<evidence type="ECO:0000313" key="6">
    <source>
        <dbReference type="EMBL" id="VDI42961.1"/>
    </source>
</evidence>
<feature type="repeat" description="ANK" evidence="3">
    <location>
        <begin position="1088"/>
        <end position="1115"/>
    </location>
</feature>
<evidence type="ECO:0000313" key="7">
    <source>
        <dbReference type="Proteomes" id="UP000596742"/>
    </source>
</evidence>
<evidence type="ECO:0000259" key="4">
    <source>
        <dbReference type="Pfam" id="PF18738"/>
    </source>
</evidence>
<dbReference type="Pfam" id="PF12796">
    <property type="entry name" value="Ank_2"/>
    <property type="match status" value="11"/>
</dbReference>
<proteinExistence type="predicted"/>
<feature type="repeat" description="ANK" evidence="3">
    <location>
        <begin position="1420"/>
        <end position="1452"/>
    </location>
</feature>
<dbReference type="InterPro" id="IPR027417">
    <property type="entry name" value="P-loop_NTPase"/>
</dbReference>
<feature type="repeat" description="ANK" evidence="3">
    <location>
        <begin position="756"/>
        <end position="788"/>
    </location>
</feature>
<dbReference type="InterPro" id="IPR036770">
    <property type="entry name" value="Ankyrin_rpt-contain_sf"/>
</dbReference>
<keyword evidence="1" id="KW-0677">Repeat</keyword>
<dbReference type="PROSITE" id="PS50297">
    <property type="entry name" value="ANK_REP_REGION"/>
    <property type="match status" value="17"/>
</dbReference>
<feature type="repeat" description="ANK" evidence="3">
    <location>
        <begin position="1347"/>
        <end position="1379"/>
    </location>
</feature>
<feature type="repeat" description="ANK" evidence="3">
    <location>
        <begin position="836"/>
        <end position="868"/>
    </location>
</feature>
<accession>A0A8B6F1W7</accession>
<dbReference type="Pfam" id="PF13637">
    <property type="entry name" value="Ank_4"/>
    <property type="match status" value="1"/>
</dbReference>
<evidence type="ECO:0000256" key="1">
    <source>
        <dbReference type="ARBA" id="ARBA00022737"/>
    </source>
</evidence>
<feature type="repeat" description="ANK" evidence="3">
    <location>
        <begin position="655"/>
        <end position="687"/>
    </location>
</feature>
<gene>
    <name evidence="6" type="ORF">MGAL_10B068080</name>
</gene>
<dbReference type="SUPFAM" id="SSF52540">
    <property type="entry name" value="P-loop containing nucleoside triphosphate hydrolases"/>
    <property type="match status" value="1"/>
</dbReference>
<dbReference type="SUPFAM" id="SSF48403">
    <property type="entry name" value="Ankyrin repeat"/>
    <property type="match status" value="4"/>
</dbReference>
<feature type="repeat" description="ANK" evidence="3">
    <location>
        <begin position="1201"/>
        <end position="1233"/>
    </location>
</feature>
<dbReference type="SMART" id="SM00248">
    <property type="entry name" value="ANK"/>
    <property type="match status" value="24"/>
</dbReference>
<sequence>MATSLSQENINFLRLAGLLLRVAPRAVRRKFDYEFNPEQLQQFMSKNRGKIYDLTYKNRVITLVQYDLLFPKGSSKVSSDMFDVSLMTCLLRHFTELDIHDTLPLETFHTDAADISRIKFYRNSIVHSDNGKVNENNFSEIWKCVAEAIIRLAPELKPEIDALRISSLNNVTDIIDFIRIEKQLEITNQHTVTINKKLETLEIEKNNITEIQLRTLKEWRNTDKKYIPTSATTFILRSVKHNRGVIITGSPGCGKSAAAQHVAFELEKEGYEIHPCNDPSEIVKHLNREKFQVFVIDDAFGKFSLNQQKADSWEQNDGKLNMLIESSNQNDDDEDNFSKPEAKFIFTCRENIYVHKAFPKLICFSLVQCSFSSKYKIDPEEMRNIALSYLPENTVNDIQNICLYDFFPLICSLYSKSLNQDPSFFTHPVKIIGCEISEMKKKSEASFLCISLLVLRNNKFRKDELRNKDVQQLVEYICWDSKIESVSIVAILNSFERLKGVYFTESDDIYKAIHDKMFDIIAAAIAPYIMKCLIEHVDIAFLANRTHLSSLSQNSVPFDIYIPQEFESLYLKRQCQEAMKGKYWEVFGSIQTEQEAYRKLLLSVLKQQDTCQQISYNSIKDGMTPLYVSSHLGYLDFVEYFVVKCPNHTQVKDKEGRSPFYVACEKGRIAVVRYLMKYNEDINAENLDKTTALSATCLNGHTILAQLLLDNKADMNITNKLNQNSLHFACLKGNVKLVNVLLFGDYNVDINNVDTFGHTALHAACQNGHTETVKTLIEFGMDVNQKNENCRTPLYLACEHGYYDTVKLITEYMCSKQISSTKPIADELNHLHSTNSGITVLHVACKKGQTEVVKLLLDVGMKINDTSIHGSSPLILACKGGHYDTVKFLLDLNNQTLDSRVDTYKRDINGWSALHAACYKGHTEVVKLLIDVCMNLDETSYTGSTPLFLACQRGNFETVKYLLDLNGKNINSRVDTRKKRVNGLSALHTACINGHLDIVKLLVNVGVNLNDTSNKGCTPLFQACEEGHYEIVKFLLDLNGQALNSRVNTTLTDSTEWSVLDVACYNGHIEVVKLLVDVCINLNRTTDYGSTPLNKACQKGHYDTVKFLLDLNGQVLNSRVDTTIKSLFGGSALHVACKNGHIEVVKLLVDVGMNLNDTSNSGSTPLHKACEDGHCDTVKWLLDLNGQALNSRVDTTIKDIIGWSALHVACYNGHEKVVKLLIDVGMYPNDTANSGATPLHKACQKGHYDTAKYLLDLNGQTVNSRVDTTIKDKDGWSALHVACQKGHIEVVKLLINVGLNINDTTNSGSTPLYLACQEGQFETVKYLMFLNGPILNSRVDTTIKCDNGFSALEIACINGNLQIVKVLFDVGMNPNDKSNAGTTPFYQACRNGHYEIVKYFLNLNRKLSNSRVDTTIKDKDGWSALHVACFNGHAEIIKLLVAVGMNVNKRDHSGKSAIYLAYMNGHDDIVKILKDTCAE</sequence>
<evidence type="ECO:0000256" key="2">
    <source>
        <dbReference type="ARBA" id="ARBA00023043"/>
    </source>
</evidence>
<feature type="repeat" description="ANK" evidence="3">
    <location>
        <begin position="1307"/>
        <end position="1328"/>
    </location>
</feature>
<feature type="repeat" description="ANK" evidence="3">
    <location>
        <begin position="1234"/>
        <end position="1256"/>
    </location>
</feature>
<feature type="repeat" description="ANK" evidence="3">
    <location>
        <begin position="688"/>
        <end position="720"/>
    </location>
</feature>
<dbReference type="InterPro" id="IPR041249">
    <property type="entry name" value="HEPN_DZIP3"/>
</dbReference>
<dbReference type="Proteomes" id="UP000596742">
    <property type="component" value="Unassembled WGS sequence"/>
</dbReference>
<dbReference type="PROSITE" id="PS50088">
    <property type="entry name" value="ANK_REPEAT"/>
    <property type="match status" value="18"/>
</dbReference>
<feature type="repeat" description="ANK" evidence="3">
    <location>
        <begin position="869"/>
        <end position="891"/>
    </location>
</feature>
<feature type="domain" description="Novel STAND NTPase 3" evidence="5">
    <location>
        <begin position="226"/>
        <end position="357"/>
    </location>
</feature>
<feature type="repeat" description="ANK" evidence="3">
    <location>
        <begin position="1274"/>
        <end position="1306"/>
    </location>
</feature>
<keyword evidence="7" id="KW-1185">Reference proteome</keyword>
<dbReference type="InterPro" id="IPR049050">
    <property type="entry name" value="nSTAND3"/>
</dbReference>
<evidence type="ECO:0000256" key="3">
    <source>
        <dbReference type="PROSITE-ProRule" id="PRU00023"/>
    </source>
</evidence>
<dbReference type="Pfam" id="PF18738">
    <property type="entry name" value="HEPN_DZIP3"/>
    <property type="match status" value="1"/>
</dbReference>
<feature type="repeat" description="ANK" evidence="3">
    <location>
        <begin position="982"/>
        <end position="1014"/>
    </location>
</feature>
<reference evidence="6" key="1">
    <citation type="submission" date="2018-11" db="EMBL/GenBank/DDBJ databases">
        <authorList>
            <person name="Alioto T."/>
            <person name="Alioto T."/>
        </authorList>
    </citation>
    <scope>NUCLEOTIDE SEQUENCE</scope>
</reference>
<comment type="caution">
    <text evidence="6">The sequence shown here is derived from an EMBL/GenBank/DDBJ whole genome shotgun (WGS) entry which is preliminary data.</text>
</comment>
<feature type="repeat" description="ANK" evidence="3">
    <location>
        <begin position="1015"/>
        <end position="1037"/>
    </location>
</feature>
<keyword evidence="2 3" id="KW-0040">ANK repeat</keyword>
<dbReference type="PANTHER" id="PTHR24123:SF33">
    <property type="entry name" value="PROTEIN HOS4"/>
    <property type="match status" value="1"/>
</dbReference>
<organism evidence="6 7">
    <name type="scientific">Mytilus galloprovincialis</name>
    <name type="common">Mediterranean mussel</name>
    <dbReference type="NCBI Taxonomy" id="29158"/>
    <lineage>
        <taxon>Eukaryota</taxon>
        <taxon>Metazoa</taxon>
        <taxon>Spiralia</taxon>
        <taxon>Lophotrochozoa</taxon>
        <taxon>Mollusca</taxon>
        <taxon>Bivalvia</taxon>
        <taxon>Autobranchia</taxon>
        <taxon>Pteriomorphia</taxon>
        <taxon>Mytilida</taxon>
        <taxon>Mytiloidea</taxon>
        <taxon>Mytilidae</taxon>
        <taxon>Mytilinae</taxon>
        <taxon>Mytilus</taxon>
    </lineage>
</organism>
<protein>
    <submittedName>
        <fullName evidence="6">Serine/threonine-protein phosphatase 6 regulatory ankyrin repeat subunit A</fullName>
    </submittedName>
</protein>